<dbReference type="CDD" id="cd08977">
    <property type="entry name" value="SusD"/>
    <property type="match status" value="1"/>
</dbReference>
<dbReference type="EMBL" id="FPJE01000037">
    <property type="protein sequence ID" value="SFW76157.1"/>
    <property type="molecule type" value="Genomic_DNA"/>
</dbReference>
<dbReference type="InterPro" id="IPR012944">
    <property type="entry name" value="SusD_RagB_dom"/>
</dbReference>
<organism evidence="8 9">
    <name type="scientific">Sinomicrobium oceani</name>
    <dbReference type="NCBI Taxonomy" id="1150368"/>
    <lineage>
        <taxon>Bacteria</taxon>
        <taxon>Pseudomonadati</taxon>
        <taxon>Bacteroidota</taxon>
        <taxon>Flavobacteriia</taxon>
        <taxon>Flavobacteriales</taxon>
        <taxon>Flavobacteriaceae</taxon>
        <taxon>Sinomicrobium</taxon>
    </lineage>
</organism>
<protein>
    <submittedName>
        <fullName evidence="8">SusD family protein</fullName>
    </submittedName>
</protein>
<comment type="similarity">
    <text evidence="2">Belongs to the SusD family.</text>
</comment>
<name>A0A1K1RWF7_9FLAO</name>
<dbReference type="Proteomes" id="UP000182248">
    <property type="component" value="Unassembled WGS sequence"/>
</dbReference>
<dbReference type="RefSeq" id="WP_175545839.1">
    <property type="nucleotide sequence ID" value="NZ_FPJE01000037.1"/>
</dbReference>
<keyword evidence="5" id="KW-0998">Cell outer membrane</keyword>
<comment type="subcellular location">
    <subcellularLocation>
        <location evidence="1">Cell outer membrane</location>
    </subcellularLocation>
</comment>
<evidence type="ECO:0000256" key="1">
    <source>
        <dbReference type="ARBA" id="ARBA00004442"/>
    </source>
</evidence>
<dbReference type="AlphaFoldDB" id="A0A1K1RWF7"/>
<dbReference type="SUPFAM" id="SSF48452">
    <property type="entry name" value="TPR-like"/>
    <property type="match status" value="1"/>
</dbReference>
<sequence length="466" mass="53151">MMRIDNIAEYRVLFTITVLLMFLCSCEDLVEADAPKTELVSKTVFEDDRTATAVLTGIYARMMASSGFASGFANSISVLGGLSADELVSYGFSDDFFENTLQSTDQTVRLFCWNEPYQYIYTANVVLEGLLETTAITPVVKRQLEGEARFIRAFCYFYLVNFFGDVPLHLTSDYRENSVRSRMPAAEVYQQIVADLKEAQKLLPADYAFSEGERIRPNQWAATALLARTYLYMEDWENAEIQATRVIDNPLYELPENLNEVFLKNSREAIWQLMPVQPGINTWEGFRFILVSAPPSTQGLSESMVHAFEAGDERQNKWVGSITKDGDTWYYPHKYKIRLGTVLSEYSMVLRVAEQYLIRAEARAQQNKIEGAVKDVDALRKRANLDLIADTDPGIGKSGLLEAILRERRVELFTEWSHRWLDLKRSENSDTVLGAVKPHWETTDIFYPIPLDEILRNSSITQNPGY</sequence>
<dbReference type="Pfam" id="PF14322">
    <property type="entry name" value="SusD-like_3"/>
    <property type="match status" value="1"/>
</dbReference>
<evidence type="ECO:0000256" key="5">
    <source>
        <dbReference type="ARBA" id="ARBA00023237"/>
    </source>
</evidence>
<dbReference type="GO" id="GO:0009279">
    <property type="term" value="C:cell outer membrane"/>
    <property type="evidence" value="ECO:0007669"/>
    <property type="project" value="UniProtKB-SubCell"/>
</dbReference>
<keyword evidence="3" id="KW-0732">Signal</keyword>
<reference evidence="8 9" key="1">
    <citation type="submission" date="2016-11" db="EMBL/GenBank/DDBJ databases">
        <authorList>
            <person name="Jaros S."/>
            <person name="Januszkiewicz K."/>
            <person name="Wedrychowicz H."/>
        </authorList>
    </citation>
    <scope>NUCLEOTIDE SEQUENCE [LARGE SCALE GENOMIC DNA]</scope>
    <source>
        <strain evidence="8 9">CGMCC 1.12145</strain>
    </source>
</reference>
<feature type="domain" description="RagB/SusD" evidence="6">
    <location>
        <begin position="321"/>
        <end position="466"/>
    </location>
</feature>
<accession>A0A1K1RWF7</accession>
<evidence type="ECO:0000256" key="4">
    <source>
        <dbReference type="ARBA" id="ARBA00023136"/>
    </source>
</evidence>
<keyword evidence="9" id="KW-1185">Reference proteome</keyword>
<evidence type="ECO:0000313" key="9">
    <source>
        <dbReference type="Proteomes" id="UP000182248"/>
    </source>
</evidence>
<dbReference type="STRING" id="1150368.SAMN02927921_04078"/>
<dbReference type="InterPro" id="IPR033985">
    <property type="entry name" value="SusD-like_N"/>
</dbReference>
<proteinExistence type="inferred from homology"/>
<dbReference type="InterPro" id="IPR011990">
    <property type="entry name" value="TPR-like_helical_dom_sf"/>
</dbReference>
<keyword evidence="4" id="KW-0472">Membrane</keyword>
<evidence type="ECO:0000313" key="8">
    <source>
        <dbReference type="EMBL" id="SFW76157.1"/>
    </source>
</evidence>
<dbReference type="Gene3D" id="1.25.40.390">
    <property type="match status" value="1"/>
</dbReference>
<evidence type="ECO:0000256" key="2">
    <source>
        <dbReference type="ARBA" id="ARBA00006275"/>
    </source>
</evidence>
<evidence type="ECO:0000256" key="3">
    <source>
        <dbReference type="ARBA" id="ARBA00022729"/>
    </source>
</evidence>
<evidence type="ECO:0000259" key="6">
    <source>
        <dbReference type="Pfam" id="PF07980"/>
    </source>
</evidence>
<gene>
    <name evidence="8" type="ORF">SAMN02927921_04078</name>
</gene>
<evidence type="ECO:0000259" key="7">
    <source>
        <dbReference type="Pfam" id="PF14322"/>
    </source>
</evidence>
<feature type="domain" description="SusD-like N-terminal" evidence="7">
    <location>
        <begin position="98"/>
        <end position="231"/>
    </location>
</feature>
<dbReference type="Pfam" id="PF07980">
    <property type="entry name" value="SusD_RagB"/>
    <property type="match status" value="1"/>
</dbReference>
<dbReference type="PROSITE" id="PS51257">
    <property type="entry name" value="PROKAR_LIPOPROTEIN"/>
    <property type="match status" value="1"/>
</dbReference>